<gene>
    <name evidence="2" type="ORF">STRAU_1269</name>
</gene>
<keyword evidence="1" id="KW-0812">Transmembrane</keyword>
<proteinExistence type="predicted"/>
<evidence type="ECO:0000256" key="1">
    <source>
        <dbReference type="SAM" id="Phobius"/>
    </source>
</evidence>
<feature type="transmembrane region" description="Helical" evidence="1">
    <location>
        <begin position="6"/>
        <end position="29"/>
    </location>
</feature>
<reference evidence="2 3" key="1">
    <citation type="submission" date="2013-02" db="EMBL/GenBank/DDBJ databases">
        <title>Draft Genome Sequence of Streptomyces aurantiacus, Which Produces Setomimycin.</title>
        <authorList>
            <person name="Gruening B.A."/>
            <person name="Praeg A."/>
            <person name="Erxleben A."/>
            <person name="Guenther S."/>
            <person name="Mueller M."/>
        </authorList>
    </citation>
    <scope>NUCLEOTIDE SEQUENCE [LARGE SCALE GENOMIC DNA]</scope>
    <source>
        <strain evidence="2 3">JA 4570</strain>
    </source>
</reference>
<sequence>MDTPCIANIVCVACFACIACTLSSFGSGLQSNVVRRL</sequence>
<protein>
    <submittedName>
        <fullName evidence="2">Uncharacterized protein</fullName>
    </submittedName>
</protein>
<accession>S3ZR65</accession>
<keyword evidence="1" id="KW-0472">Membrane</keyword>
<name>S3ZR65_9ACTN</name>
<evidence type="ECO:0000313" key="2">
    <source>
        <dbReference type="EMBL" id="EPH45688.1"/>
    </source>
</evidence>
<organism evidence="2 3">
    <name type="scientific">Streptomyces aurantiacus JA 4570</name>
    <dbReference type="NCBI Taxonomy" id="1286094"/>
    <lineage>
        <taxon>Bacteria</taxon>
        <taxon>Bacillati</taxon>
        <taxon>Actinomycetota</taxon>
        <taxon>Actinomycetes</taxon>
        <taxon>Kitasatosporales</taxon>
        <taxon>Streptomycetaceae</taxon>
        <taxon>Streptomyces</taxon>
        <taxon>Streptomyces aurantiacus group</taxon>
    </lineage>
</organism>
<dbReference type="EMBL" id="AOPZ01000049">
    <property type="protein sequence ID" value="EPH45688.1"/>
    <property type="molecule type" value="Genomic_DNA"/>
</dbReference>
<dbReference type="AlphaFoldDB" id="S3ZR65"/>
<keyword evidence="3" id="KW-1185">Reference proteome</keyword>
<dbReference type="Proteomes" id="UP000014629">
    <property type="component" value="Unassembled WGS sequence"/>
</dbReference>
<evidence type="ECO:0000313" key="3">
    <source>
        <dbReference type="Proteomes" id="UP000014629"/>
    </source>
</evidence>
<comment type="caution">
    <text evidence="2">The sequence shown here is derived from an EMBL/GenBank/DDBJ whole genome shotgun (WGS) entry which is preliminary data.</text>
</comment>
<keyword evidence="1" id="KW-1133">Transmembrane helix</keyword>
<dbReference type="PATRIC" id="fig|1286094.4.peg.1249"/>